<dbReference type="AlphaFoldDB" id="A0A2D0KDF7"/>
<dbReference type="SUPFAM" id="SSF47413">
    <property type="entry name" value="lambda repressor-like DNA-binding domains"/>
    <property type="match status" value="1"/>
</dbReference>
<reference evidence="2 3" key="1">
    <citation type="journal article" date="2017" name="Nat. Microbiol.">
        <title>Natural product diversity associated with the nematode symbionts Photorhabdus and Xenorhabdus.</title>
        <authorList>
            <person name="Tobias N.J."/>
            <person name="Wolff H."/>
            <person name="Djahanschiri B."/>
            <person name="Grundmann F."/>
            <person name="Kronenwerth M."/>
            <person name="Shi Y.M."/>
            <person name="Simonyi S."/>
            <person name="Grun P."/>
            <person name="Shapiro-Ilan D."/>
            <person name="Pidot S.J."/>
            <person name="Stinear T.P."/>
            <person name="Ebersberger I."/>
            <person name="Bode H.B."/>
        </authorList>
    </citation>
    <scope>NUCLEOTIDE SEQUENCE [LARGE SCALE GENOMIC DNA]</scope>
    <source>
        <strain evidence="2 3">DSM 22670</strain>
    </source>
</reference>
<dbReference type="Pfam" id="PF13443">
    <property type="entry name" value="HTH_26"/>
    <property type="match status" value="1"/>
</dbReference>
<dbReference type="OrthoDB" id="5862269at2"/>
<name>A0A2D0KDF7_9GAMM</name>
<dbReference type="Proteomes" id="UP000222168">
    <property type="component" value="Unassembled WGS sequence"/>
</dbReference>
<sequence>MYKKQKMEHLRKNLQYLLDSRGETRVSLCEQTGLNRTTVYNILEGRVQNVHPSTIQKISNFFGISYSEIESIDIAEKERLDEIVSYEGNMNPCAVPLFRQSECITSEFLDGKIGYLIVGRKLTYYFGTGPNIVAVLLENDLSGKHNAGDLLIIKRGNYQNNNPKLCFDPTQQQFYIKELKREILDNWIIIGDIVEERFGIGKASLSHRVIM</sequence>
<comment type="caution">
    <text evidence="2">The sequence shown here is derived from an EMBL/GenBank/DDBJ whole genome shotgun (WGS) entry which is preliminary data.</text>
</comment>
<keyword evidence="3" id="KW-1185">Reference proteome</keyword>
<dbReference type="PROSITE" id="PS50943">
    <property type="entry name" value="HTH_CROC1"/>
    <property type="match status" value="1"/>
</dbReference>
<protein>
    <submittedName>
        <fullName evidence="2">Transcriptional regulator</fullName>
    </submittedName>
</protein>
<accession>A0A2D0KDF7</accession>
<organism evidence="2 3">
    <name type="scientific">Xenorhabdus ishibashii</name>
    <dbReference type="NCBI Taxonomy" id="1034471"/>
    <lineage>
        <taxon>Bacteria</taxon>
        <taxon>Pseudomonadati</taxon>
        <taxon>Pseudomonadota</taxon>
        <taxon>Gammaproteobacteria</taxon>
        <taxon>Enterobacterales</taxon>
        <taxon>Morganellaceae</taxon>
        <taxon>Xenorhabdus</taxon>
    </lineage>
</organism>
<evidence type="ECO:0000259" key="1">
    <source>
        <dbReference type="PROSITE" id="PS50943"/>
    </source>
</evidence>
<proteinExistence type="predicted"/>
<dbReference type="GO" id="GO:0003677">
    <property type="term" value="F:DNA binding"/>
    <property type="evidence" value="ECO:0007669"/>
    <property type="project" value="InterPro"/>
</dbReference>
<dbReference type="SMART" id="SM00530">
    <property type="entry name" value="HTH_XRE"/>
    <property type="match status" value="1"/>
</dbReference>
<evidence type="ECO:0000313" key="3">
    <source>
        <dbReference type="Proteomes" id="UP000222168"/>
    </source>
</evidence>
<gene>
    <name evidence="2" type="ORF">Xish_00605</name>
</gene>
<dbReference type="Gene3D" id="1.10.260.40">
    <property type="entry name" value="lambda repressor-like DNA-binding domains"/>
    <property type="match status" value="1"/>
</dbReference>
<dbReference type="EMBL" id="NJAK01000001">
    <property type="protein sequence ID" value="PHM61469.1"/>
    <property type="molecule type" value="Genomic_DNA"/>
</dbReference>
<dbReference type="InterPro" id="IPR001387">
    <property type="entry name" value="Cro/C1-type_HTH"/>
</dbReference>
<dbReference type="RefSeq" id="WP_099116632.1">
    <property type="nucleotide sequence ID" value="NZ_NJAK01000001.1"/>
</dbReference>
<evidence type="ECO:0000313" key="2">
    <source>
        <dbReference type="EMBL" id="PHM61469.1"/>
    </source>
</evidence>
<dbReference type="InterPro" id="IPR010982">
    <property type="entry name" value="Lambda_DNA-bd_dom_sf"/>
</dbReference>
<feature type="domain" description="HTH cro/C1-type" evidence="1">
    <location>
        <begin position="14"/>
        <end position="69"/>
    </location>
</feature>